<evidence type="ECO:0000256" key="1">
    <source>
        <dbReference type="SAM" id="MobiDB-lite"/>
    </source>
</evidence>
<evidence type="ECO:0000256" key="2">
    <source>
        <dbReference type="SAM" id="Phobius"/>
    </source>
</evidence>
<feature type="signal peptide" evidence="3">
    <location>
        <begin position="1"/>
        <end position="23"/>
    </location>
</feature>
<dbReference type="GeneID" id="18247036"/>
<keyword evidence="2" id="KW-0472">Membrane</keyword>
<feature type="compositionally biased region" description="Basic and acidic residues" evidence="1">
    <location>
        <begin position="344"/>
        <end position="365"/>
    </location>
</feature>
<keyword evidence="3" id="KW-0732">Signal</keyword>
<dbReference type="GO" id="GO:0031505">
    <property type="term" value="P:fungal-type cell wall organization"/>
    <property type="evidence" value="ECO:0007669"/>
    <property type="project" value="TreeGrafter"/>
</dbReference>
<accession>G3B0X4</accession>
<dbReference type="InterPro" id="IPR009571">
    <property type="entry name" value="SUR7/Rim9-like_fungi"/>
</dbReference>
<dbReference type="AlphaFoldDB" id="G3B0X4"/>
<reference evidence="4 5" key="1">
    <citation type="journal article" date="2011" name="Proc. Natl. Acad. Sci. U.S.A.">
        <title>Comparative genomics of xylose-fermenting fungi for enhanced biofuel production.</title>
        <authorList>
            <person name="Wohlbach D.J."/>
            <person name="Kuo A."/>
            <person name="Sato T.K."/>
            <person name="Potts K.M."/>
            <person name="Salamov A.A."/>
            <person name="LaButti K.M."/>
            <person name="Sun H."/>
            <person name="Clum A."/>
            <person name="Pangilinan J.L."/>
            <person name="Lindquist E.A."/>
            <person name="Lucas S."/>
            <person name="Lapidus A."/>
            <person name="Jin M."/>
            <person name="Gunawan C."/>
            <person name="Balan V."/>
            <person name="Dale B.E."/>
            <person name="Jeffries T.W."/>
            <person name="Zinkel R."/>
            <person name="Barry K.W."/>
            <person name="Grigoriev I.V."/>
            <person name="Gasch A.P."/>
        </authorList>
    </citation>
    <scope>NUCLEOTIDE SEQUENCE [LARGE SCALE GENOMIC DNA]</scope>
    <source>
        <strain evidence="5">ATCC 10573 / BCRC 21748 / CBS 615 / JCM 9827 / NBRC 10315 / NRRL Y-1498 / VKM Y-70</strain>
    </source>
</reference>
<dbReference type="HOGENOM" id="CLU_758612_0_0_1"/>
<keyword evidence="2" id="KW-0812">Transmembrane</keyword>
<dbReference type="KEGG" id="cten:18247036"/>
<keyword evidence="5" id="KW-1185">Reference proteome</keyword>
<keyword evidence="2" id="KW-1133">Transmembrane helix</keyword>
<dbReference type="GO" id="GO:0005886">
    <property type="term" value="C:plasma membrane"/>
    <property type="evidence" value="ECO:0007669"/>
    <property type="project" value="InterPro"/>
</dbReference>
<feature type="transmembrane region" description="Helical" evidence="2">
    <location>
        <begin position="208"/>
        <end position="236"/>
    </location>
</feature>
<feature type="transmembrane region" description="Helical" evidence="2">
    <location>
        <begin position="248"/>
        <end position="271"/>
    </location>
</feature>
<gene>
    <name evidence="4" type="ORF">CANTEDRAFT_113594</name>
</gene>
<protein>
    <recommendedName>
        <fullName evidence="6">Integral membrane protein</fullName>
    </recommendedName>
</protein>
<dbReference type="InterPro" id="IPR052413">
    <property type="entry name" value="SUR7_domain"/>
</dbReference>
<dbReference type="eggNOG" id="ENOG502S4UA">
    <property type="taxonomic scope" value="Eukaryota"/>
</dbReference>
<dbReference type="Proteomes" id="UP000000707">
    <property type="component" value="Unassembled WGS sequence"/>
</dbReference>
<evidence type="ECO:0000256" key="3">
    <source>
        <dbReference type="SAM" id="SignalP"/>
    </source>
</evidence>
<name>G3B0X4_CANTC</name>
<proteinExistence type="predicted"/>
<sequence length="365" mass="39854">MFKFFRFLLIVLSLAAAVLSVFALTGSYANKSYLTKTYLFNIHLDNLDLSKLLDSSNFSKRDFASQIIDVTGDSTTTATGASATATSTSATSIDEILALSYSDLGLSNVYQVSYWGYCRGTTTSQDSSSNSTFDNSNVNITWCSKPKPGYKFDPLVVFKAELNNTLQDSDTISTTLSEEITYLVDNLSYDNFNLPGDMNSKVKTFGNLMLASFGLTLAGAVLAVISVAVQLLGCFMSPDSCCLSFLNFLYECVIFIILLVGAALATSTVAYTRSQVNDDVSSYGIKAFMSINFYAFVFSGAIAAWICCVFNLLGHCCGLFATGRRRFRTMVHHEPEMAYTHGGHSSDEASYKSHGHDHEHGHGHH</sequence>
<dbReference type="RefSeq" id="XP_006685637.1">
    <property type="nucleotide sequence ID" value="XM_006685574.1"/>
</dbReference>
<dbReference type="GO" id="GO:0051285">
    <property type="term" value="C:cell cortex of cell tip"/>
    <property type="evidence" value="ECO:0007669"/>
    <property type="project" value="TreeGrafter"/>
</dbReference>
<organism evidence="5">
    <name type="scientific">Candida tenuis (strain ATCC 10573 / BCRC 21748 / CBS 615 / JCM 9827 / NBRC 10315 / NRRL Y-1498 / VKM Y-70)</name>
    <name type="common">Yeast</name>
    <name type="synonym">Yamadazyma tenuis</name>
    <dbReference type="NCBI Taxonomy" id="590646"/>
    <lineage>
        <taxon>Eukaryota</taxon>
        <taxon>Fungi</taxon>
        <taxon>Dikarya</taxon>
        <taxon>Ascomycota</taxon>
        <taxon>Saccharomycotina</taxon>
        <taxon>Pichiomycetes</taxon>
        <taxon>Debaryomycetaceae</taxon>
        <taxon>Yamadazyma</taxon>
    </lineage>
</organism>
<dbReference type="PANTHER" id="PTHR28019">
    <property type="entry name" value="CELL MEMBRANE PROTEIN YLR413W-RELATED"/>
    <property type="match status" value="1"/>
</dbReference>
<feature type="chain" id="PRO_5003442729" description="Integral membrane protein" evidence="3">
    <location>
        <begin position="24"/>
        <end position="365"/>
    </location>
</feature>
<evidence type="ECO:0000313" key="5">
    <source>
        <dbReference type="Proteomes" id="UP000000707"/>
    </source>
</evidence>
<feature type="transmembrane region" description="Helical" evidence="2">
    <location>
        <begin position="291"/>
        <end position="321"/>
    </location>
</feature>
<dbReference type="Pfam" id="PF06687">
    <property type="entry name" value="SUR7"/>
    <property type="match status" value="1"/>
</dbReference>
<dbReference type="OrthoDB" id="4480814at2759"/>
<dbReference type="STRING" id="590646.G3B0X4"/>
<dbReference type="PANTHER" id="PTHR28019:SF2">
    <property type="entry name" value="CELL MEMBRANE PROTEIN YLR413W-RELATED"/>
    <property type="match status" value="1"/>
</dbReference>
<evidence type="ECO:0000313" key="4">
    <source>
        <dbReference type="EMBL" id="EGV64831.1"/>
    </source>
</evidence>
<evidence type="ECO:0008006" key="6">
    <source>
        <dbReference type="Google" id="ProtNLM"/>
    </source>
</evidence>
<dbReference type="EMBL" id="GL996515">
    <property type="protein sequence ID" value="EGV64831.1"/>
    <property type="molecule type" value="Genomic_DNA"/>
</dbReference>
<feature type="region of interest" description="Disordered" evidence="1">
    <location>
        <begin position="338"/>
        <end position="365"/>
    </location>
</feature>